<sequence>METDDTRTRPEAECGHCRRGAYDFPLTMAFQPIVDIARQEVFAYEALVRGPNGETAGSVIAAVTETLLYGFDQACRITAIEQATALGLVGTSAALSINFMPNAVYEPKACIRKTLETAARVGFPTDRLIFEITEGEAVTDPAHLARIVTAYRAMGFRTAIDDFGAGHSNLNLLAQFRPDIIKLDMVLIRDIDRDKVRQSLVRHCVGLCDDLGILMVAEGIETLAEYQTLRGLGVQFIQGYLLAKPGWRRLPEAQFTDFTTV</sequence>
<dbReference type="Gene3D" id="3.20.20.450">
    <property type="entry name" value="EAL domain"/>
    <property type="match status" value="1"/>
</dbReference>
<dbReference type="EMBL" id="FTNE01000007">
    <property type="protein sequence ID" value="SIQ65217.1"/>
    <property type="molecule type" value="Genomic_DNA"/>
</dbReference>
<dbReference type="Proteomes" id="UP000186308">
    <property type="component" value="Unassembled WGS sequence"/>
</dbReference>
<keyword evidence="3" id="KW-1185">Reference proteome</keyword>
<dbReference type="InterPro" id="IPR035919">
    <property type="entry name" value="EAL_sf"/>
</dbReference>
<proteinExistence type="predicted"/>
<accession>A0A8G2CK19</accession>
<protein>
    <submittedName>
        <fullName evidence="2">EAL domain, c-di-GMP-specific phosphodiesterase class I (Or its enzymatically inactive variant)</fullName>
    </submittedName>
</protein>
<dbReference type="SMART" id="SM00052">
    <property type="entry name" value="EAL"/>
    <property type="match status" value="1"/>
</dbReference>
<reference evidence="2 3" key="1">
    <citation type="submission" date="2017-01" db="EMBL/GenBank/DDBJ databases">
        <authorList>
            <person name="Varghese N."/>
            <person name="Submissions S."/>
        </authorList>
    </citation>
    <scope>NUCLEOTIDE SEQUENCE [LARGE SCALE GENOMIC DNA]</scope>
    <source>
        <strain evidence="2 3">ATCC 35905</strain>
    </source>
</reference>
<name>A0A8G2CK19_ACIRU</name>
<dbReference type="AlphaFoldDB" id="A0A8G2CK19"/>
<comment type="caution">
    <text evidence="2">The sequence shown here is derived from an EMBL/GenBank/DDBJ whole genome shotgun (WGS) entry which is preliminary data.</text>
</comment>
<evidence type="ECO:0000313" key="2">
    <source>
        <dbReference type="EMBL" id="SIQ65217.1"/>
    </source>
</evidence>
<dbReference type="GO" id="GO:0071111">
    <property type="term" value="F:cyclic-guanylate-specific phosphodiesterase activity"/>
    <property type="evidence" value="ECO:0007669"/>
    <property type="project" value="InterPro"/>
</dbReference>
<dbReference type="CDD" id="cd01948">
    <property type="entry name" value="EAL"/>
    <property type="match status" value="1"/>
</dbReference>
<organism evidence="2 3">
    <name type="scientific">Acidiphilium rubrum</name>
    <dbReference type="NCBI Taxonomy" id="526"/>
    <lineage>
        <taxon>Bacteria</taxon>
        <taxon>Pseudomonadati</taxon>
        <taxon>Pseudomonadota</taxon>
        <taxon>Alphaproteobacteria</taxon>
        <taxon>Acetobacterales</taxon>
        <taxon>Acidocellaceae</taxon>
        <taxon>Acidiphilium</taxon>
    </lineage>
</organism>
<dbReference type="SUPFAM" id="SSF141868">
    <property type="entry name" value="EAL domain-like"/>
    <property type="match status" value="1"/>
</dbReference>
<evidence type="ECO:0000313" key="3">
    <source>
        <dbReference type="Proteomes" id="UP000186308"/>
    </source>
</evidence>
<dbReference type="Pfam" id="PF00563">
    <property type="entry name" value="EAL"/>
    <property type="match status" value="1"/>
</dbReference>
<dbReference type="InterPro" id="IPR050706">
    <property type="entry name" value="Cyclic-di-GMP_PDE-like"/>
</dbReference>
<feature type="domain" description="EAL" evidence="1">
    <location>
        <begin position="7"/>
        <end position="259"/>
    </location>
</feature>
<dbReference type="PANTHER" id="PTHR33121">
    <property type="entry name" value="CYCLIC DI-GMP PHOSPHODIESTERASE PDEF"/>
    <property type="match status" value="1"/>
</dbReference>
<dbReference type="PANTHER" id="PTHR33121:SF15">
    <property type="entry name" value="BLUE LIGHT- AND TEMPERATURE-REGULATED ANTIREPRESSOR BLUF"/>
    <property type="match status" value="1"/>
</dbReference>
<dbReference type="InterPro" id="IPR001633">
    <property type="entry name" value="EAL_dom"/>
</dbReference>
<evidence type="ECO:0000259" key="1">
    <source>
        <dbReference type="PROSITE" id="PS50883"/>
    </source>
</evidence>
<dbReference type="PROSITE" id="PS50883">
    <property type="entry name" value="EAL"/>
    <property type="match status" value="1"/>
</dbReference>
<gene>
    <name evidence="2" type="ORF">SAMN05421828_107116</name>
</gene>